<feature type="compositionally biased region" description="Low complexity" evidence="9">
    <location>
        <begin position="689"/>
        <end position="703"/>
    </location>
</feature>
<dbReference type="FunFam" id="3.90.1150.10:FF:000021">
    <property type="entry name" value="Kynurenine--oxoglutarate transaminase 3"/>
    <property type="match status" value="1"/>
</dbReference>
<feature type="region of interest" description="Disordered" evidence="9">
    <location>
        <begin position="1034"/>
        <end position="1053"/>
    </location>
</feature>
<evidence type="ECO:0000256" key="7">
    <source>
        <dbReference type="ARBA" id="ARBA00024016"/>
    </source>
</evidence>
<dbReference type="GO" id="GO:0030170">
    <property type="term" value="F:pyridoxal phosphate binding"/>
    <property type="evidence" value="ECO:0007669"/>
    <property type="project" value="InterPro"/>
</dbReference>
<evidence type="ECO:0000256" key="9">
    <source>
        <dbReference type="SAM" id="MobiDB-lite"/>
    </source>
</evidence>
<feature type="compositionally biased region" description="Polar residues" evidence="9">
    <location>
        <begin position="578"/>
        <end position="596"/>
    </location>
</feature>
<dbReference type="SUPFAM" id="SSF53383">
    <property type="entry name" value="PLP-dependent transferases"/>
    <property type="match status" value="1"/>
</dbReference>
<organism evidence="11 12">
    <name type="scientific">Dendroctonus ponderosae</name>
    <name type="common">Mountain pine beetle</name>
    <dbReference type="NCBI Taxonomy" id="77166"/>
    <lineage>
        <taxon>Eukaryota</taxon>
        <taxon>Metazoa</taxon>
        <taxon>Ecdysozoa</taxon>
        <taxon>Arthropoda</taxon>
        <taxon>Hexapoda</taxon>
        <taxon>Insecta</taxon>
        <taxon>Pterygota</taxon>
        <taxon>Neoptera</taxon>
        <taxon>Endopterygota</taxon>
        <taxon>Coleoptera</taxon>
        <taxon>Polyphaga</taxon>
        <taxon>Cucujiformia</taxon>
        <taxon>Curculionidae</taxon>
        <taxon>Scolytinae</taxon>
        <taxon>Dendroctonus</taxon>
    </lineage>
</organism>
<reference evidence="11" key="2">
    <citation type="submission" date="2024-08" db="UniProtKB">
        <authorList>
            <consortium name="EnsemblMetazoa"/>
        </authorList>
    </citation>
    <scope>IDENTIFICATION</scope>
</reference>
<evidence type="ECO:0000313" key="12">
    <source>
        <dbReference type="Proteomes" id="UP000019118"/>
    </source>
</evidence>
<dbReference type="InterPro" id="IPR004839">
    <property type="entry name" value="Aminotransferase_I/II_large"/>
</dbReference>
<feature type="region of interest" description="Disordered" evidence="9">
    <location>
        <begin position="900"/>
        <end position="935"/>
    </location>
</feature>
<feature type="region of interest" description="Disordered" evidence="9">
    <location>
        <begin position="577"/>
        <end position="609"/>
    </location>
</feature>
<feature type="region of interest" description="Disordered" evidence="9">
    <location>
        <begin position="684"/>
        <end position="703"/>
    </location>
</feature>
<comment type="pathway">
    <text evidence="7">Amino-acid degradation; L-kynurenine degradation; kynurenate from L-kynurenine: step 1/2.</text>
</comment>
<dbReference type="Pfam" id="PF00155">
    <property type="entry name" value="Aminotran_1_2"/>
    <property type="match status" value="1"/>
</dbReference>
<dbReference type="FunFam" id="3.40.640.10:FF:000024">
    <property type="entry name" value="Kynurenine--oxoglutarate transaminase 3"/>
    <property type="match status" value="1"/>
</dbReference>
<keyword evidence="5" id="KW-0808">Transferase</keyword>
<evidence type="ECO:0000256" key="1">
    <source>
        <dbReference type="ARBA" id="ARBA00001933"/>
    </source>
</evidence>
<keyword evidence="4" id="KW-0032">Aminotransferase</keyword>
<reference evidence="12" key="1">
    <citation type="journal article" date="2013" name="Genome Biol.">
        <title>Draft genome of the mountain pine beetle, Dendroctonus ponderosae Hopkins, a major forest pest.</title>
        <authorList>
            <person name="Keeling C.I."/>
            <person name="Yuen M.M."/>
            <person name="Liao N.Y."/>
            <person name="Docking T.R."/>
            <person name="Chan S.K."/>
            <person name="Taylor G.A."/>
            <person name="Palmquist D.L."/>
            <person name="Jackman S.D."/>
            <person name="Nguyen A."/>
            <person name="Li M."/>
            <person name="Henderson H."/>
            <person name="Janes J.K."/>
            <person name="Zhao Y."/>
            <person name="Pandoh P."/>
            <person name="Moore R."/>
            <person name="Sperling F.A."/>
            <person name="Huber D.P."/>
            <person name="Birol I."/>
            <person name="Jones S.J."/>
            <person name="Bohlmann J."/>
        </authorList>
    </citation>
    <scope>NUCLEOTIDE SEQUENCE</scope>
</reference>
<dbReference type="InterPro" id="IPR015422">
    <property type="entry name" value="PyrdxlP-dep_Trfase_small"/>
</dbReference>
<keyword evidence="8" id="KW-0175">Coiled coil</keyword>
<evidence type="ECO:0000256" key="6">
    <source>
        <dbReference type="ARBA" id="ARBA00022898"/>
    </source>
</evidence>
<evidence type="ECO:0000256" key="2">
    <source>
        <dbReference type="ARBA" id="ARBA00007441"/>
    </source>
</evidence>
<dbReference type="GO" id="GO:0070189">
    <property type="term" value="P:kynurenine metabolic process"/>
    <property type="evidence" value="ECO:0007669"/>
    <property type="project" value="UniProtKB-ARBA"/>
</dbReference>
<dbReference type="Gene3D" id="3.40.640.10">
    <property type="entry name" value="Type I PLP-dependent aspartate aminotransferase-like (Major domain)"/>
    <property type="match status" value="1"/>
</dbReference>
<keyword evidence="6" id="KW-0663">Pyridoxal phosphate</keyword>
<dbReference type="EnsemblMetazoa" id="XM_019898168.1">
    <property type="protein sequence ID" value="XP_019753727.1"/>
    <property type="gene ID" value="LOC109532996"/>
</dbReference>
<dbReference type="InterPro" id="IPR051326">
    <property type="entry name" value="Kynurenine-oxoglutarate_AT"/>
</dbReference>
<feature type="domain" description="Aminotransferase class I/classII large" evidence="10">
    <location>
        <begin position="73"/>
        <end position="440"/>
    </location>
</feature>
<evidence type="ECO:0000256" key="5">
    <source>
        <dbReference type="ARBA" id="ARBA00022679"/>
    </source>
</evidence>
<dbReference type="InterPro" id="IPR015424">
    <property type="entry name" value="PyrdxlP-dep_Trfase"/>
</dbReference>
<feature type="compositionally biased region" description="Basic and acidic residues" evidence="9">
    <location>
        <begin position="598"/>
        <end position="609"/>
    </location>
</feature>
<protein>
    <recommendedName>
        <fullName evidence="10">Aminotransferase class I/classII large domain-containing protein</fullName>
    </recommendedName>
</protein>
<dbReference type="InterPro" id="IPR015421">
    <property type="entry name" value="PyrdxlP-dep_Trfase_major"/>
</dbReference>
<accession>A0AAR5NY67</accession>
<evidence type="ECO:0000256" key="8">
    <source>
        <dbReference type="SAM" id="Coils"/>
    </source>
</evidence>
<evidence type="ECO:0000313" key="11">
    <source>
        <dbReference type="EnsemblMetazoa" id="XP_019753725.1"/>
    </source>
</evidence>
<feature type="region of interest" description="Disordered" evidence="9">
    <location>
        <begin position="644"/>
        <end position="670"/>
    </location>
</feature>
<proteinExistence type="inferred from homology"/>
<comment type="cofactor">
    <cofactor evidence="1">
        <name>pyridoxal 5'-phosphate</name>
        <dbReference type="ChEBI" id="CHEBI:597326"/>
    </cofactor>
</comment>
<comment type="subunit">
    <text evidence="3">Homodimer.</text>
</comment>
<evidence type="ECO:0000256" key="4">
    <source>
        <dbReference type="ARBA" id="ARBA00022576"/>
    </source>
</evidence>
<dbReference type="PANTHER" id="PTHR43807:SF20">
    <property type="entry name" value="FI04487P"/>
    <property type="match status" value="1"/>
</dbReference>
<evidence type="ECO:0000256" key="3">
    <source>
        <dbReference type="ARBA" id="ARBA00011738"/>
    </source>
</evidence>
<name>A0AAR5NY67_DENPD</name>
<feature type="region of interest" description="Disordered" evidence="9">
    <location>
        <begin position="796"/>
        <end position="842"/>
    </location>
</feature>
<dbReference type="CDD" id="cd00609">
    <property type="entry name" value="AAT_like"/>
    <property type="match status" value="1"/>
</dbReference>
<dbReference type="GO" id="GO:0016212">
    <property type="term" value="F:kynurenine-oxoglutarate transaminase activity"/>
    <property type="evidence" value="ECO:0007669"/>
    <property type="project" value="TreeGrafter"/>
</dbReference>
<comment type="similarity">
    <text evidence="2">Belongs to the class-I pyridoxal-phosphate-dependent aminotransferase family.</text>
</comment>
<feature type="coiled-coil region" evidence="8">
    <location>
        <begin position="444"/>
        <end position="478"/>
    </location>
</feature>
<dbReference type="Gene3D" id="3.90.1150.10">
    <property type="entry name" value="Aspartate Aminotransferase, domain 1"/>
    <property type="match status" value="1"/>
</dbReference>
<dbReference type="EnsemblMetazoa" id="XM_019898167.1">
    <property type="protein sequence ID" value="XP_019753726.1"/>
    <property type="gene ID" value="LOC109532996"/>
</dbReference>
<keyword evidence="12" id="KW-1185">Reference proteome</keyword>
<evidence type="ECO:0000259" key="10">
    <source>
        <dbReference type="Pfam" id="PF00155"/>
    </source>
</evidence>
<dbReference type="EnsemblMetazoa" id="XM_019898166.1">
    <property type="protein sequence ID" value="XP_019753725.1"/>
    <property type="gene ID" value="LOC109532996"/>
</dbReference>
<dbReference type="Proteomes" id="UP000019118">
    <property type="component" value="Unassembled WGS sequence"/>
</dbReference>
<dbReference type="PANTHER" id="PTHR43807">
    <property type="entry name" value="FI04487P"/>
    <property type="match status" value="1"/>
</dbReference>
<feature type="compositionally biased region" description="Polar residues" evidence="9">
    <location>
        <begin position="645"/>
        <end position="668"/>
    </location>
</feature>
<sequence length="1352" mass="154211">MSVAVKVSWITLNRNLKLVASQCLARSVSQMATSAPPSQMEEIVKKFKLPKAYEGSRPSVWVEYIQLAMEYKPLNLGQGFPDYPPPEYITDALMQVASDGNLHQYTRGYGHPRLVQAIAKLYSKLIGRELNPQTEVLTTLGAYEALYAAITGHVDVGDEVIIIEPFFDCYEPMVRYAGGIPRFIALKPKSTDGTTLSSSDFVLDKTELESLFNQKTKAIILNTPNNPLGKVFTLEELTLIANLCKKHNVLCISDEVYEWMVYEPNKHIRIATLPGMWDRTITIGSAGKTFSVTGWKLGWAYGPSNLLFNIQMIHQNSVYTGCTPIQEATAIAFEKELGRLESDECYFNSITKELEPKKKYMATFLQETGFKPIVPEGGYFMMADWTPLEANVDLSSESDQYKDYRFTKWMTKNVGLQGIPPTAFYGVEHKPLGENFVRYCFIKISCTERDMMAIREELENVQKKLKLQSKRCRQLVSEYTRKLQEKDQLYLNEKTLRDNQLAKVLKALLIFEARLKQEQKLISHQLSEKDYIISKQGNDIKKLLDNQYCRNCNKYYTLPVINLESFDSGSEYVATEPDYQSSNLESLDSSTENYAASSERDYPKSRDEVYEPTGNKHWYGSQGCRKVSHKKCAGSYFQILKLHNESPNSNDDNTSADYDNLDSLPTESVSDKISELSENIDNMLNKTGSLSSRNSDSSANVSSSECDKTVINTVVTKFEDNGEITNTTDQQNVSNKVENNDLDNKLTETMPLFESGGDTNDNWYASASDQEDEDHRDVYRNNPVLECMNQILLQNINDINSPPKTPNIERKSNKSNKRVKFSDKEDTSFPVSKNNSHDYYETPIQKTPNFYETPQSIYSNDYEQILSKSSEYSSDCSKPTIIQVQQPDTKENHDYIEMEHTPDQESASASSKNNRKTKILRAPPALPPKPPNLVSKGKIQTIHKQRRSESNSSGDLEPDYCSISELNLPQNKVCVKKISVVAEIHSPTSQEIKNKMNTSSATERDIIRKAEDDIPNLLVKKCVEKFNIQLAKQAPVKTESTLKRSPKKKNDIQIPKLPQVSEIIIPDDPEDTEEENISQDNYIRNNTQILQNKTGREPRKSILIGSSVSSLINGFNNNQLIDEIKKKHERLKPEPLKMFSSFDNLQNLDKHLQKSPDETSEHPCFKNFELSQNFEEFKLDDCEIEEYDVEEELRREDQAKIKQDSVTIIDIQKKQPQKLNGKLQVTMVDYIRATDNKLPNSNQSSLDLLKKLELGRSKNSLDKFASGERKRFSTQPTYEHFLECTGLSSKSLLTSSTTPSHAQMIKPKEVKLRPKERTMSNIFEHDSQLRNPNALHVKHRETKIKYWSQPFV</sequence>
<dbReference type="GO" id="GO:0005739">
    <property type="term" value="C:mitochondrion"/>
    <property type="evidence" value="ECO:0007669"/>
    <property type="project" value="TreeGrafter"/>
</dbReference>